<dbReference type="EMBL" id="QFPP01000007">
    <property type="protein sequence ID" value="PZQ77942.1"/>
    <property type="molecule type" value="Genomic_DNA"/>
</dbReference>
<evidence type="ECO:0000313" key="1">
    <source>
        <dbReference type="EMBL" id="PZQ77942.1"/>
    </source>
</evidence>
<organism evidence="1 2">
    <name type="scientific">Variovorax paradoxus</name>
    <dbReference type="NCBI Taxonomy" id="34073"/>
    <lineage>
        <taxon>Bacteria</taxon>
        <taxon>Pseudomonadati</taxon>
        <taxon>Pseudomonadota</taxon>
        <taxon>Betaproteobacteria</taxon>
        <taxon>Burkholderiales</taxon>
        <taxon>Comamonadaceae</taxon>
        <taxon>Variovorax</taxon>
    </lineage>
</organism>
<name>A0A2W5QKY1_VARPD</name>
<evidence type="ECO:0000313" key="2">
    <source>
        <dbReference type="Proteomes" id="UP000249135"/>
    </source>
</evidence>
<accession>A0A2W5QKY1</accession>
<sequence>MSGYSENVTIDEGIDPDTGVRTQFHFEGDEIIVQKTYDAEPYLRKAQEMRERNEGKSWGEGKEVGVIPPWVYPEIQQIRDRRERSKAIKAFFRANPAFCAYPAYLKR</sequence>
<dbReference type="AlphaFoldDB" id="A0A2W5QKY1"/>
<comment type="caution">
    <text evidence="1">The sequence shown here is derived from an EMBL/GenBank/DDBJ whole genome shotgun (WGS) entry which is preliminary data.</text>
</comment>
<proteinExistence type="predicted"/>
<reference evidence="1 2" key="1">
    <citation type="submission" date="2017-08" db="EMBL/GenBank/DDBJ databases">
        <title>Infants hospitalized years apart are colonized by the same room-sourced microbial strains.</title>
        <authorList>
            <person name="Brooks B."/>
            <person name="Olm M.R."/>
            <person name="Firek B.A."/>
            <person name="Baker R."/>
            <person name="Thomas B.C."/>
            <person name="Morowitz M.J."/>
            <person name="Banfield J.F."/>
        </authorList>
    </citation>
    <scope>NUCLEOTIDE SEQUENCE [LARGE SCALE GENOMIC DNA]</scope>
    <source>
        <strain evidence="1">S2_005_003_R2_41</strain>
    </source>
</reference>
<dbReference type="Proteomes" id="UP000249135">
    <property type="component" value="Unassembled WGS sequence"/>
</dbReference>
<gene>
    <name evidence="1" type="ORF">DI563_01935</name>
</gene>
<protein>
    <submittedName>
        <fullName evidence="1">Uncharacterized protein</fullName>
    </submittedName>
</protein>